<keyword evidence="1" id="KW-1133">Transmembrane helix</keyword>
<dbReference type="EMBL" id="MDCJ01000002">
    <property type="protein sequence ID" value="ODS10446.1"/>
    <property type="molecule type" value="Genomic_DNA"/>
</dbReference>
<evidence type="ECO:0000313" key="2">
    <source>
        <dbReference type="EMBL" id="ODS10446.1"/>
    </source>
</evidence>
<proteinExistence type="predicted"/>
<dbReference type="OrthoDB" id="5876198at2"/>
<dbReference type="PATRIC" id="fig|45658.8.peg.692"/>
<keyword evidence="1" id="KW-0472">Membrane</keyword>
<dbReference type="Proteomes" id="UP000095131">
    <property type="component" value="Unassembled WGS sequence"/>
</dbReference>
<reference evidence="2 3" key="1">
    <citation type="submission" date="2016-08" db="EMBL/GenBank/DDBJ databases">
        <title>Genome sequencing of Vibrio scophthalmi strain FP3289, an isolated from Paralichthys olivaceus.</title>
        <authorList>
            <person name="Han H.-J."/>
        </authorList>
    </citation>
    <scope>NUCLEOTIDE SEQUENCE [LARGE SCALE GENOMIC DNA]</scope>
    <source>
        <strain evidence="2 3">FP3289</strain>
    </source>
</reference>
<protein>
    <submittedName>
        <fullName evidence="2">Uncharacterized protein</fullName>
    </submittedName>
</protein>
<evidence type="ECO:0000313" key="3">
    <source>
        <dbReference type="Proteomes" id="UP000095131"/>
    </source>
</evidence>
<keyword evidence="1" id="KW-0812">Transmembrane</keyword>
<comment type="caution">
    <text evidence="2">The sequence shown here is derived from an EMBL/GenBank/DDBJ whole genome shotgun (WGS) entry which is preliminary data.</text>
</comment>
<evidence type="ECO:0000256" key="1">
    <source>
        <dbReference type="SAM" id="Phobius"/>
    </source>
</evidence>
<dbReference type="AlphaFoldDB" id="A0A1E3WKZ5"/>
<dbReference type="InterPro" id="IPR031582">
    <property type="entry name" value="TadF"/>
</dbReference>
<organism evidence="2 3">
    <name type="scientific">Vibrio scophthalmi</name>
    <dbReference type="NCBI Taxonomy" id="45658"/>
    <lineage>
        <taxon>Bacteria</taxon>
        <taxon>Pseudomonadati</taxon>
        <taxon>Pseudomonadota</taxon>
        <taxon>Gammaproteobacteria</taxon>
        <taxon>Vibrionales</taxon>
        <taxon>Vibrionaceae</taxon>
        <taxon>Vibrio</taxon>
    </lineage>
</organism>
<name>A0A1E3WKZ5_9VIBR</name>
<feature type="transmembrane region" description="Helical" evidence="1">
    <location>
        <begin position="12"/>
        <end position="37"/>
    </location>
</feature>
<gene>
    <name evidence="2" type="ORF">VSF3289_00701</name>
</gene>
<dbReference type="Pfam" id="PF16964">
    <property type="entry name" value="TadF"/>
    <property type="match status" value="1"/>
</dbReference>
<dbReference type="RefSeq" id="WP_009387920.1">
    <property type="nucleotide sequence ID" value="NZ_JAPQMS010000009.1"/>
</dbReference>
<sequence length="183" mass="20156">MKEINLKSKQSGVFAIEFAFVGVFLGILFMFAGDAIAKLSMKGKLDRLSYSATSLIKERTQLFDEDYLTTAADANMVFDVLSGSLDRTTASYQDGRFGMVIEEQTYAADQTPNPLVTLRRGQQNCELEQTLGDLRNSLSVVTSWGREAALYRVTLCYSTDNLVDGLLDNGFNMVSSSSVVIGR</sequence>
<accession>A0A1E3WKZ5</accession>